<protein>
    <submittedName>
        <fullName evidence="1">Uncharacterized protein</fullName>
    </submittedName>
</protein>
<name>A0A8X7C5F5_9ARAC</name>
<keyword evidence="2" id="KW-1185">Reference proteome</keyword>
<comment type="caution">
    <text evidence="1">The sequence shown here is derived from an EMBL/GenBank/DDBJ whole genome shotgun (WGS) entry which is preliminary data.</text>
</comment>
<organism evidence="1 2">
    <name type="scientific">Trichonephila inaurata madagascariensis</name>
    <dbReference type="NCBI Taxonomy" id="2747483"/>
    <lineage>
        <taxon>Eukaryota</taxon>
        <taxon>Metazoa</taxon>
        <taxon>Ecdysozoa</taxon>
        <taxon>Arthropoda</taxon>
        <taxon>Chelicerata</taxon>
        <taxon>Arachnida</taxon>
        <taxon>Araneae</taxon>
        <taxon>Araneomorphae</taxon>
        <taxon>Entelegynae</taxon>
        <taxon>Araneoidea</taxon>
        <taxon>Nephilidae</taxon>
        <taxon>Trichonephila</taxon>
        <taxon>Trichonephila inaurata</taxon>
    </lineage>
</organism>
<dbReference type="Proteomes" id="UP000886998">
    <property type="component" value="Unassembled WGS sequence"/>
</dbReference>
<accession>A0A8X7C5F5</accession>
<dbReference type="AlphaFoldDB" id="A0A8X7C5F5"/>
<evidence type="ECO:0000313" key="1">
    <source>
        <dbReference type="EMBL" id="GFY54663.1"/>
    </source>
</evidence>
<proteinExistence type="predicted"/>
<dbReference type="EMBL" id="BMAV01009981">
    <property type="protein sequence ID" value="GFY54663.1"/>
    <property type="molecule type" value="Genomic_DNA"/>
</dbReference>
<sequence length="123" mass="14352">MRRKVRILVPVLTRKTISRRPFSPSPPAANLQTRKENVCPRRCTTHRKENFGTHLFSHWSAERGVEQKHYPPTTYLLLKASCSTSLAEEIRAFMVPWRRDPLGELRTKSGIMHWQVLVSPCMR</sequence>
<reference evidence="1" key="1">
    <citation type="submission" date="2020-08" db="EMBL/GenBank/DDBJ databases">
        <title>Multicomponent nature underlies the extraordinary mechanical properties of spider dragline silk.</title>
        <authorList>
            <person name="Kono N."/>
            <person name="Nakamura H."/>
            <person name="Mori M."/>
            <person name="Yoshida Y."/>
            <person name="Ohtoshi R."/>
            <person name="Malay A.D."/>
            <person name="Moran D.A.P."/>
            <person name="Tomita M."/>
            <person name="Numata K."/>
            <person name="Arakawa K."/>
        </authorList>
    </citation>
    <scope>NUCLEOTIDE SEQUENCE</scope>
</reference>
<gene>
    <name evidence="1" type="ORF">TNIN_146431</name>
</gene>
<evidence type="ECO:0000313" key="2">
    <source>
        <dbReference type="Proteomes" id="UP000886998"/>
    </source>
</evidence>